<comment type="caution">
    <text evidence="4">The sequence shown here is derived from an EMBL/GenBank/DDBJ whole genome shotgun (WGS) entry which is preliminary data.</text>
</comment>
<dbReference type="Proteomes" id="UP000055048">
    <property type="component" value="Unassembled WGS sequence"/>
</dbReference>
<dbReference type="InterPro" id="IPR011993">
    <property type="entry name" value="PH-like_dom_sf"/>
</dbReference>
<organism evidence="4 5">
    <name type="scientific">Trichinella murrelli</name>
    <dbReference type="NCBI Taxonomy" id="144512"/>
    <lineage>
        <taxon>Eukaryota</taxon>
        <taxon>Metazoa</taxon>
        <taxon>Ecdysozoa</taxon>
        <taxon>Nematoda</taxon>
        <taxon>Enoplea</taxon>
        <taxon>Dorylaimia</taxon>
        <taxon>Trichinellida</taxon>
        <taxon>Trichinellidae</taxon>
        <taxon>Trichinella</taxon>
    </lineage>
</organism>
<reference evidence="4 5" key="1">
    <citation type="submission" date="2015-01" db="EMBL/GenBank/DDBJ databases">
        <title>Evolution of Trichinella species and genotypes.</title>
        <authorList>
            <person name="Korhonen P.K."/>
            <person name="Edoardo P."/>
            <person name="Giuseppe L.R."/>
            <person name="Gasser R.B."/>
        </authorList>
    </citation>
    <scope>NUCLEOTIDE SEQUENCE [LARGE SCALE GENOMIC DNA]</scope>
    <source>
        <strain evidence="4">ISS417</strain>
    </source>
</reference>
<dbReference type="AlphaFoldDB" id="A0A0V0U0L2"/>
<keyword evidence="5" id="KW-1185">Reference proteome</keyword>
<dbReference type="SMART" id="SM00233">
    <property type="entry name" value="PH"/>
    <property type="match status" value="1"/>
</dbReference>
<gene>
    <name evidence="4" type="primary">PLEKHD1</name>
    <name evidence="4" type="ORF">T05_3341</name>
</gene>
<dbReference type="SUPFAM" id="SSF50729">
    <property type="entry name" value="PH domain-like"/>
    <property type="match status" value="1"/>
</dbReference>
<dbReference type="InterPro" id="IPR001849">
    <property type="entry name" value="PH_domain"/>
</dbReference>
<sequence length="532" mass="61851">MRSKGGQSVKRSLTIPRITTLTRGSWSKLYALSIRKAATSDESVTSKCANAEKKQEKDESGTSSNISDQLNAMIKEDITAALDVDVDVEIAQMVGILKKKSHLIGPQLWNKRFFLLKDGYLFYYPVVEKHKFKRNKRLNLHPKGILSLERCQVDLCGDDGEVHCISINRDDFLQPVLLACNGESNQQRWLAALREACFVSTSNYRKQSEKLKMLEENLVKVKKEKQHFMDLLNVEVMAVRAESEKSKTLLSQSDSLEQEKCKLEKIIAQLRDELIQVREELSKNYEETHQLLEEKFHISIKSQKVEAQNKEMRNQKQLLEESVRIKESENDALVEEISRLTIRKGELENDLKRANWTINQLQNAKIDLETQLKKLSESKDRLENERRYFVGQTRKMVLGVDTLTRENSFLLMQNLNNLKERHHGQWLRAEKHLREAQNAWCRIERKLTSDRSQLTAKLVQETLRDAQIISKEIIFLNCAYFDADYFSEQMETAQSSRLDENCNRVPSSDHHKRNIIIHGRPREKAKSYICND</sequence>
<feature type="coiled-coil region" evidence="1">
    <location>
        <begin position="204"/>
        <end position="231"/>
    </location>
</feature>
<feature type="compositionally biased region" description="Basic and acidic residues" evidence="2">
    <location>
        <begin position="50"/>
        <end position="60"/>
    </location>
</feature>
<evidence type="ECO:0000313" key="5">
    <source>
        <dbReference type="Proteomes" id="UP000055048"/>
    </source>
</evidence>
<evidence type="ECO:0000259" key="3">
    <source>
        <dbReference type="PROSITE" id="PS50003"/>
    </source>
</evidence>
<keyword evidence="1" id="KW-0175">Coiled coil</keyword>
<feature type="coiled-coil region" evidence="1">
    <location>
        <begin position="267"/>
        <end position="385"/>
    </location>
</feature>
<dbReference type="Pfam" id="PF00169">
    <property type="entry name" value="PH"/>
    <property type="match status" value="1"/>
</dbReference>
<dbReference type="EMBL" id="JYDJ01000089">
    <property type="protein sequence ID" value="KRX44786.1"/>
    <property type="molecule type" value="Genomic_DNA"/>
</dbReference>
<dbReference type="Gene3D" id="2.30.29.30">
    <property type="entry name" value="Pleckstrin-homology domain (PH domain)/Phosphotyrosine-binding domain (PTB)"/>
    <property type="match status" value="1"/>
</dbReference>
<evidence type="ECO:0000256" key="1">
    <source>
        <dbReference type="SAM" id="Coils"/>
    </source>
</evidence>
<proteinExistence type="predicted"/>
<feature type="region of interest" description="Disordered" evidence="2">
    <location>
        <begin position="37"/>
        <end position="65"/>
    </location>
</feature>
<accession>A0A0V0U0L2</accession>
<evidence type="ECO:0000313" key="4">
    <source>
        <dbReference type="EMBL" id="KRX44786.1"/>
    </source>
</evidence>
<protein>
    <submittedName>
        <fullName evidence="4">Pleckstrin homology domain-containing family D member 1</fullName>
    </submittedName>
</protein>
<name>A0A0V0U0L2_9BILA</name>
<dbReference type="PROSITE" id="PS50003">
    <property type="entry name" value="PH_DOMAIN"/>
    <property type="match status" value="1"/>
</dbReference>
<dbReference type="OrthoDB" id="185175at2759"/>
<feature type="domain" description="PH" evidence="3">
    <location>
        <begin position="90"/>
        <end position="198"/>
    </location>
</feature>
<evidence type="ECO:0000256" key="2">
    <source>
        <dbReference type="SAM" id="MobiDB-lite"/>
    </source>
</evidence>